<organism evidence="1 2">
    <name type="scientific">Hansschlegelia zhihuaiae</name>
    <dbReference type="NCBI Taxonomy" id="405005"/>
    <lineage>
        <taxon>Bacteria</taxon>
        <taxon>Pseudomonadati</taxon>
        <taxon>Pseudomonadota</taxon>
        <taxon>Alphaproteobacteria</taxon>
        <taxon>Hyphomicrobiales</taxon>
        <taxon>Methylopilaceae</taxon>
        <taxon>Hansschlegelia</taxon>
    </lineage>
</organism>
<name>A0A4Q0MNP3_9HYPH</name>
<comment type="caution">
    <text evidence="1">The sequence shown here is derived from an EMBL/GenBank/DDBJ whole genome shotgun (WGS) entry which is preliminary data.</text>
</comment>
<dbReference type="RefSeq" id="WP_128775710.1">
    <property type="nucleotide sequence ID" value="NZ_RYFI01000001.1"/>
</dbReference>
<gene>
    <name evidence="1" type="ORF">EK403_01360</name>
</gene>
<accession>A0A4Q0MNP3</accession>
<proteinExistence type="predicted"/>
<reference evidence="1 2" key="1">
    <citation type="submission" date="2018-12" db="EMBL/GenBank/DDBJ databases">
        <title>bacterium Hansschlegelia zhihuaiae S113.</title>
        <authorList>
            <person name="He J."/>
        </authorList>
    </citation>
    <scope>NUCLEOTIDE SEQUENCE [LARGE SCALE GENOMIC DNA]</scope>
    <source>
        <strain evidence="1 2">S 113</strain>
    </source>
</reference>
<keyword evidence="2" id="KW-1185">Reference proteome</keyword>
<dbReference type="OrthoDB" id="8452823at2"/>
<protein>
    <submittedName>
        <fullName evidence="1">Uncharacterized protein</fullName>
    </submittedName>
</protein>
<dbReference type="EMBL" id="RYFI01000001">
    <property type="protein sequence ID" value="RXF75531.1"/>
    <property type="molecule type" value="Genomic_DNA"/>
</dbReference>
<evidence type="ECO:0000313" key="2">
    <source>
        <dbReference type="Proteomes" id="UP000289708"/>
    </source>
</evidence>
<dbReference type="AlphaFoldDB" id="A0A4Q0MNP3"/>
<evidence type="ECO:0000313" key="1">
    <source>
        <dbReference type="EMBL" id="RXF75531.1"/>
    </source>
</evidence>
<sequence>MTKRTLQCFAFGRPGDIQAICVDLDIAVEARTFDEAKARLNQAIGEYIKSAMAESPEVAQQLLHRRAPLFLRLKLAFGYFLHTMRTDSRERDEVRAGFDIACPA</sequence>
<dbReference type="Proteomes" id="UP000289708">
    <property type="component" value="Unassembled WGS sequence"/>
</dbReference>